<reference evidence="1" key="2">
    <citation type="journal article" date="2021" name="PeerJ">
        <title>Extensive microbial diversity within the chicken gut microbiome revealed by metagenomics and culture.</title>
        <authorList>
            <person name="Gilroy R."/>
            <person name="Ravi A."/>
            <person name="Getino M."/>
            <person name="Pursley I."/>
            <person name="Horton D.L."/>
            <person name="Alikhan N.F."/>
            <person name="Baker D."/>
            <person name="Gharbi K."/>
            <person name="Hall N."/>
            <person name="Watson M."/>
            <person name="Adriaenssens E.M."/>
            <person name="Foster-Nyarko E."/>
            <person name="Jarju S."/>
            <person name="Secka A."/>
            <person name="Antonio M."/>
            <person name="Oren A."/>
            <person name="Chaudhuri R.R."/>
            <person name="La Ragione R."/>
            <person name="Hildebrand F."/>
            <person name="Pallen M.J."/>
        </authorList>
    </citation>
    <scope>NUCLEOTIDE SEQUENCE</scope>
    <source>
        <strain evidence="1">ChiGjej1B1-19959</strain>
    </source>
</reference>
<accession>A0A9D1LEF6</accession>
<reference evidence="1" key="1">
    <citation type="submission" date="2020-10" db="EMBL/GenBank/DDBJ databases">
        <authorList>
            <person name="Gilroy R."/>
        </authorList>
    </citation>
    <scope>NUCLEOTIDE SEQUENCE</scope>
    <source>
        <strain evidence="1">ChiGjej1B1-19959</strain>
    </source>
</reference>
<dbReference type="Proteomes" id="UP000824071">
    <property type="component" value="Unassembled WGS sequence"/>
</dbReference>
<organism evidence="1 2">
    <name type="scientific">Candidatus Fimenecus excrementigallinarum</name>
    <dbReference type="NCBI Taxonomy" id="2840816"/>
    <lineage>
        <taxon>Bacteria</taxon>
        <taxon>Bacillati</taxon>
        <taxon>Bacillota</taxon>
        <taxon>Clostridia</taxon>
        <taxon>Candidatus Fimenecus</taxon>
    </lineage>
</organism>
<evidence type="ECO:0000313" key="2">
    <source>
        <dbReference type="Proteomes" id="UP000824071"/>
    </source>
</evidence>
<dbReference type="AlphaFoldDB" id="A0A9D1LEF6"/>
<proteinExistence type="predicted"/>
<dbReference type="EMBL" id="DVMW01000026">
    <property type="protein sequence ID" value="HIU35667.1"/>
    <property type="molecule type" value="Genomic_DNA"/>
</dbReference>
<dbReference type="SUPFAM" id="SSF46785">
    <property type="entry name" value="Winged helix' DNA-binding domain"/>
    <property type="match status" value="1"/>
</dbReference>
<protein>
    <submittedName>
        <fullName evidence="1">Winged helix-turn-helix transcriptional regulator</fullName>
    </submittedName>
</protein>
<evidence type="ECO:0000313" key="1">
    <source>
        <dbReference type="EMBL" id="HIU35667.1"/>
    </source>
</evidence>
<dbReference type="Gene3D" id="1.10.10.10">
    <property type="entry name" value="Winged helix-like DNA-binding domain superfamily/Winged helix DNA-binding domain"/>
    <property type="match status" value="1"/>
</dbReference>
<dbReference type="InterPro" id="IPR036390">
    <property type="entry name" value="WH_DNA-bd_sf"/>
</dbReference>
<dbReference type="InterPro" id="IPR036388">
    <property type="entry name" value="WH-like_DNA-bd_sf"/>
</dbReference>
<name>A0A9D1LEF6_9FIRM</name>
<sequence>MQDTLQQIRRLTLAITKSDGAYYYFARSRQVNENTLMLLYALDDGLPHSQKQVCSDWLLPKTTVNSVVHELRAAGHLELISQANSREKLLALTESGRAFAQALLLPLYRAERAAMERTVARYSADFLDAYDHFANCFAAEIFAQLRPGSERKGNPT</sequence>
<comment type="caution">
    <text evidence="1">The sequence shown here is derived from an EMBL/GenBank/DDBJ whole genome shotgun (WGS) entry which is preliminary data.</text>
</comment>
<gene>
    <name evidence="1" type="ORF">IAC53_03560</name>
</gene>